<dbReference type="Gene3D" id="3.20.20.140">
    <property type="entry name" value="Metal-dependent hydrolases"/>
    <property type="match status" value="1"/>
</dbReference>
<sequence>MTGKSTQFTIRPDWLALTPEPALDPDQPVIDAHHHLYDRPGLRYLLPDYLADLAGCGHDLRASVAVQARAMLRAEGPPEMQAVGETEFLNGAAAMSASGIYGRARICAGIVGFANLMLGDAVLPVLERQIAAGGGLAADGGRFRGIRMPLAWDADAGLLNPAYPSTADMIDSAAFRAGFAHLARLGLSFDIWAYYPQLPRIARLARDFPSVRFVLDHCGGLVRVGAHAQRPDLPEAWRAGIDALAACPNVCVKLSGLGMELSGFGLSALERAPDSTHLARLWQPWLTYCAEAFGADRCMWGSNFPVDKGSHSLAVGLNAVKRIFRDASTDERDAIFWRTASRFYDVALPRRAR</sequence>
<keyword evidence="3" id="KW-0378">Hydrolase</keyword>
<dbReference type="EMBL" id="CP058689">
    <property type="protein sequence ID" value="QLH12999.1"/>
    <property type="molecule type" value="Genomic_DNA"/>
</dbReference>
<dbReference type="PANTHER" id="PTHR43569:SF1">
    <property type="entry name" value="BLL3371 PROTEIN"/>
    <property type="match status" value="1"/>
</dbReference>
<comment type="similarity">
    <text evidence="1">Belongs to the metallo-dependent hydrolases superfamily.</text>
</comment>
<evidence type="ECO:0000259" key="2">
    <source>
        <dbReference type="Pfam" id="PF04909"/>
    </source>
</evidence>
<dbReference type="PANTHER" id="PTHR43569">
    <property type="entry name" value="AMIDOHYDROLASE"/>
    <property type="match status" value="1"/>
</dbReference>
<accession>A0A7H9BPM0</accession>
<dbReference type="RefSeq" id="WP_179921316.1">
    <property type="nucleotide sequence ID" value="NZ_CP058689.1"/>
</dbReference>
<dbReference type="InterPro" id="IPR052350">
    <property type="entry name" value="Metallo-dep_Lactonases"/>
</dbReference>
<gene>
    <name evidence="3" type="ORF">HYQ43_01435</name>
</gene>
<organism evidence="3 4">
    <name type="scientific">Paracoccus pantotrophus</name>
    <name type="common">Thiosphaera pantotropha</name>
    <dbReference type="NCBI Taxonomy" id="82367"/>
    <lineage>
        <taxon>Bacteria</taxon>
        <taxon>Pseudomonadati</taxon>
        <taxon>Pseudomonadota</taxon>
        <taxon>Alphaproteobacteria</taxon>
        <taxon>Rhodobacterales</taxon>
        <taxon>Paracoccaceae</taxon>
        <taxon>Paracoccus</taxon>
    </lineage>
</organism>
<reference evidence="3 4" key="1">
    <citation type="submission" date="2020-07" db="EMBL/GenBank/DDBJ databases">
        <title>The complete genome of Paracoccus pantotrophus ACCC 10489.</title>
        <authorList>
            <person name="Si Y."/>
        </authorList>
    </citation>
    <scope>NUCLEOTIDE SEQUENCE [LARGE SCALE GENOMIC DNA]</scope>
    <source>
        <strain evidence="3 4">ACCC10489</strain>
    </source>
</reference>
<feature type="domain" description="Amidohydrolase-related" evidence="2">
    <location>
        <begin position="30"/>
        <end position="345"/>
    </location>
</feature>
<dbReference type="InterPro" id="IPR006680">
    <property type="entry name" value="Amidohydro-rel"/>
</dbReference>
<dbReference type="AlphaFoldDB" id="A0A7H9BPM0"/>
<evidence type="ECO:0000313" key="4">
    <source>
        <dbReference type="Proteomes" id="UP000509322"/>
    </source>
</evidence>
<dbReference type="InterPro" id="IPR032466">
    <property type="entry name" value="Metal_Hydrolase"/>
</dbReference>
<dbReference type="Pfam" id="PF04909">
    <property type="entry name" value="Amidohydro_2"/>
    <property type="match status" value="1"/>
</dbReference>
<dbReference type="SUPFAM" id="SSF51556">
    <property type="entry name" value="Metallo-dependent hydrolases"/>
    <property type="match status" value="1"/>
</dbReference>
<evidence type="ECO:0000256" key="1">
    <source>
        <dbReference type="ARBA" id="ARBA00038310"/>
    </source>
</evidence>
<proteinExistence type="inferred from homology"/>
<evidence type="ECO:0000313" key="3">
    <source>
        <dbReference type="EMBL" id="QLH12999.1"/>
    </source>
</evidence>
<protein>
    <submittedName>
        <fullName evidence="3">Amidohydrolase family protein</fullName>
    </submittedName>
</protein>
<name>A0A7H9BPM0_PARPN</name>
<dbReference type="GO" id="GO:0016787">
    <property type="term" value="F:hydrolase activity"/>
    <property type="evidence" value="ECO:0007669"/>
    <property type="project" value="UniProtKB-KW"/>
</dbReference>
<dbReference type="Proteomes" id="UP000509322">
    <property type="component" value="Chromosome 1"/>
</dbReference>